<dbReference type="AlphaFoldDB" id="A0A1H6LFA8"/>
<dbReference type="EMBL" id="FNXE01000023">
    <property type="protein sequence ID" value="SEH84868.1"/>
    <property type="molecule type" value="Genomic_DNA"/>
</dbReference>
<evidence type="ECO:0000313" key="3">
    <source>
        <dbReference type="Proteomes" id="UP000199634"/>
    </source>
</evidence>
<protein>
    <recommendedName>
        <fullName evidence="4">DUF4870 domain-containing protein</fullName>
    </recommendedName>
</protein>
<reference evidence="3" key="1">
    <citation type="submission" date="2016-10" db="EMBL/GenBank/DDBJ databases">
        <authorList>
            <person name="Varghese N."/>
            <person name="Submissions S."/>
        </authorList>
    </citation>
    <scope>NUCLEOTIDE SEQUENCE [LARGE SCALE GENOMIC DNA]</scope>
    <source>
        <strain evidence="3">CGMCC 1.10825</strain>
    </source>
</reference>
<sequence>MTPKVQSILSYLGILWLIAYFVGKEQRDSFSIYHLKQGLGLLVLAILFNIAVYVLSIFSATLGVLVSYAGILFFIIMIVGIINVANEVKKPLPVIGKLFEDKFDFIDK</sequence>
<accession>A0A1H6LFA8</accession>
<organism evidence="2 3">
    <name type="scientific">Paenimyroides marinum</name>
    <dbReference type="NCBI Taxonomy" id="1159016"/>
    <lineage>
        <taxon>Bacteria</taxon>
        <taxon>Pseudomonadati</taxon>
        <taxon>Bacteroidota</taxon>
        <taxon>Flavobacteriia</taxon>
        <taxon>Flavobacteriales</taxon>
        <taxon>Flavobacteriaceae</taxon>
        <taxon>Paenimyroides</taxon>
    </lineage>
</organism>
<feature type="transmembrane region" description="Helical" evidence="1">
    <location>
        <begin position="65"/>
        <end position="85"/>
    </location>
</feature>
<keyword evidence="1" id="KW-0472">Membrane</keyword>
<feature type="transmembrane region" description="Helical" evidence="1">
    <location>
        <begin position="39"/>
        <end position="59"/>
    </location>
</feature>
<keyword evidence="3" id="KW-1185">Reference proteome</keyword>
<dbReference type="RefSeq" id="WP_091099120.1">
    <property type="nucleotide sequence ID" value="NZ_FNXE01000023.1"/>
</dbReference>
<gene>
    <name evidence="2" type="ORF">SAMN02927937_01747</name>
</gene>
<name>A0A1H6LFA8_9FLAO</name>
<evidence type="ECO:0000313" key="2">
    <source>
        <dbReference type="EMBL" id="SEH84868.1"/>
    </source>
</evidence>
<dbReference type="OrthoDB" id="6400719at2"/>
<evidence type="ECO:0008006" key="4">
    <source>
        <dbReference type="Google" id="ProtNLM"/>
    </source>
</evidence>
<keyword evidence="1" id="KW-0812">Transmembrane</keyword>
<dbReference type="Proteomes" id="UP000199634">
    <property type="component" value="Unassembled WGS sequence"/>
</dbReference>
<evidence type="ECO:0000256" key="1">
    <source>
        <dbReference type="SAM" id="Phobius"/>
    </source>
</evidence>
<keyword evidence="1" id="KW-1133">Transmembrane helix</keyword>
<feature type="transmembrane region" description="Helical" evidence="1">
    <location>
        <begin position="6"/>
        <end position="23"/>
    </location>
</feature>
<dbReference type="STRING" id="1159016.SAMN02927937_01747"/>
<proteinExistence type="predicted"/>